<proteinExistence type="predicted"/>
<accession>A0A8A1LB47</accession>
<protein>
    <submittedName>
        <fullName evidence="1">Uncharacterized protein</fullName>
    </submittedName>
</protein>
<evidence type="ECO:0000313" key="2">
    <source>
        <dbReference type="Proteomes" id="UP000663419"/>
    </source>
</evidence>
<reference evidence="1" key="1">
    <citation type="submission" date="2021-01" db="EMBL/GenBank/DDBJ databases">
        <title>Chromosome-level genome assembly of a human fungal pathogen reveals clustering of transcriptionally co-regulated genes.</title>
        <authorList>
            <person name="Voorhies M."/>
            <person name="Cohen S."/>
            <person name="Shea T.P."/>
            <person name="Petrus S."/>
            <person name="Munoz J.F."/>
            <person name="Poplawski S."/>
            <person name="Goldman W.E."/>
            <person name="Michael T."/>
            <person name="Cuomo C.A."/>
            <person name="Sil A."/>
            <person name="Beyhan S."/>
        </authorList>
    </citation>
    <scope>NUCLEOTIDE SEQUENCE</scope>
    <source>
        <strain evidence="1">H88</strain>
    </source>
</reference>
<dbReference type="EMBL" id="CP069102">
    <property type="protein sequence ID" value="QSS49007.1"/>
    <property type="molecule type" value="Genomic_DNA"/>
</dbReference>
<dbReference type="AlphaFoldDB" id="A0A8A1LB47"/>
<evidence type="ECO:0000313" key="1">
    <source>
        <dbReference type="EMBL" id="QSS49007.1"/>
    </source>
</evidence>
<dbReference type="VEuPathDB" id="FungiDB:I7I53_09244"/>
<name>A0A8A1LB47_AJEC8</name>
<gene>
    <name evidence="1" type="ORF">I7I53_09244</name>
</gene>
<organism evidence="1 2">
    <name type="scientific">Ajellomyces capsulatus (strain H88)</name>
    <name type="common">Darling's disease fungus</name>
    <name type="synonym">Histoplasma capsulatum</name>
    <dbReference type="NCBI Taxonomy" id="544711"/>
    <lineage>
        <taxon>Eukaryota</taxon>
        <taxon>Fungi</taxon>
        <taxon>Dikarya</taxon>
        <taxon>Ascomycota</taxon>
        <taxon>Pezizomycotina</taxon>
        <taxon>Eurotiomycetes</taxon>
        <taxon>Eurotiomycetidae</taxon>
        <taxon>Onygenales</taxon>
        <taxon>Ajellomycetaceae</taxon>
        <taxon>Histoplasma</taxon>
    </lineage>
</organism>
<dbReference type="Proteomes" id="UP000663419">
    <property type="component" value="Chromosome 1"/>
</dbReference>
<sequence length="92" mass="10657">MEMESGNIIGVSRTRNGWKIAFLDNSRMYRACSSAQKKLIQYSSTHTSPVSGVVLRLEVQEVKGRLRIWIWPHYLLSFGDIRIARRFQSRAT</sequence>